<proteinExistence type="predicted"/>
<dbReference type="Proteomes" id="UP000245946">
    <property type="component" value="Unassembled WGS sequence"/>
</dbReference>
<reference evidence="1 2" key="1">
    <citation type="journal article" date="2018" name="Mol. Biol. Evol.">
        <title>Broad Genomic Sampling Reveals a Smut Pathogenic Ancestry of the Fungal Clade Ustilaginomycotina.</title>
        <authorList>
            <person name="Kijpornyongpan T."/>
            <person name="Mondo S.J."/>
            <person name="Barry K."/>
            <person name="Sandor L."/>
            <person name="Lee J."/>
            <person name="Lipzen A."/>
            <person name="Pangilinan J."/>
            <person name="LaButti K."/>
            <person name="Hainaut M."/>
            <person name="Henrissat B."/>
            <person name="Grigoriev I.V."/>
            <person name="Spatafora J.W."/>
            <person name="Aime M.C."/>
        </authorList>
    </citation>
    <scope>NUCLEOTIDE SEQUENCE [LARGE SCALE GENOMIC DNA]</scope>
    <source>
        <strain evidence="1 2">MCA 4186</strain>
    </source>
</reference>
<organism evidence="1 2">
    <name type="scientific">Tilletiopsis washingtonensis</name>
    <dbReference type="NCBI Taxonomy" id="58919"/>
    <lineage>
        <taxon>Eukaryota</taxon>
        <taxon>Fungi</taxon>
        <taxon>Dikarya</taxon>
        <taxon>Basidiomycota</taxon>
        <taxon>Ustilaginomycotina</taxon>
        <taxon>Exobasidiomycetes</taxon>
        <taxon>Entylomatales</taxon>
        <taxon>Entylomatales incertae sedis</taxon>
        <taxon>Tilletiopsis</taxon>
    </lineage>
</organism>
<gene>
    <name evidence="1" type="ORF">FA09DRAFT_216731</name>
</gene>
<evidence type="ECO:0000313" key="1">
    <source>
        <dbReference type="EMBL" id="PWN99723.1"/>
    </source>
</evidence>
<evidence type="ECO:0000313" key="2">
    <source>
        <dbReference type="Proteomes" id="UP000245946"/>
    </source>
</evidence>
<accession>A0A316ZHG9</accession>
<sequence length="156" mass="17281">MPCSAKPGRCWGVRPLGRRRGCPERSSKAEKRCRQRAGRERLHRVKSMEAPSCSTGLLAQHLAQVRGSGRLQHADAGCRLPECVQTCRCSVSDSDSVRGRLKRCSSTKNVADAPQGRKTGCESQPLPVRLGADWMSAALARSSVLRERRWDGVIWR</sequence>
<dbReference type="RefSeq" id="XP_025600002.1">
    <property type="nucleotide sequence ID" value="XM_025739528.1"/>
</dbReference>
<keyword evidence="2" id="KW-1185">Reference proteome</keyword>
<dbReference type="GeneID" id="37267074"/>
<dbReference type="AlphaFoldDB" id="A0A316ZHG9"/>
<dbReference type="EMBL" id="KZ819287">
    <property type="protein sequence ID" value="PWN99723.1"/>
    <property type="molecule type" value="Genomic_DNA"/>
</dbReference>
<protein>
    <submittedName>
        <fullName evidence="1">Uncharacterized protein</fullName>
    </submittedName>
</protein>
<name>A0A316ZHG9_9BASI</name>